<comment type="caution">
    <text evidence="1">The sequence shown here is derived from an EMBL/GenBank/DDBJ whole genome shotgun (WGS) entry which is preliminary data.</text>
</comment>
<organism evidence="1 2">
    <name type="scientific">Taxus chinensis</name>
    <name type="common">Chinese yew</name>
    <name type="synonym">Taxus wallichiana var. chinensis</name>
    <dbReference type="NCBI Taxonomy" id="29808"/>
    <lineage>
        <taxon>Eukaryota</taxon>
        <taxon>Viridiplantae</taxon>
        <taxon>Streptophyta</taxon>
        <taxon>Embryophyta</taxon>
        <taxon>Tracheophyta</taxon>
        <taxon>Spermatophyta</taxon>
        <taxon>Pinopsida</taxon>
        <taxon>Pinidae</taxon>
        <taxon>Conifers II</taxon>
        <taxon>Cupressales</taxon>
        <taxon>Taxaceae</taxon>
        <taxon>Taxus</taxon>
    </lineage>
</organism>
<evidence type="ECO:0000313" key="2">
    <source>
        <dbReference type="Proteomes" id="UP000824469"/>
    </source>
</evidence>
<name>A0AA38CGK2_TAXCH</name>
<accession>A0AA38CGK2</accession>
<protein>
    <submittedName>
        <fullName evidence="1">Uncharacterized protein</fullName>
    </submittedName>
</protein>
<dbReference type="AlphaFoldDB" id="A0AA38CGK2"/>
<dbReference type="Proteomes" id="UP000824469">
    <property type="component" value="Unassembled WGS sequence"/>
</dbReference>
<feature type="non-terminal residue" evidence="1">
    <location>
        <position position="1"/>
    </location>
</feature>
<evidence type="ECO:0000313" key="1">
    <source>
        <dbReference type="EMBL" id="KAH9298318.1"/>
    </source>
</evidence>
<sequence length="81" mass="8940">SSSSSSTLGANTDPLVQNLANDLIAIKKQLAQHAPYTDVPRRNFQPRNCLPSSQKRLEIEGPPIKVPVNAIFEVEEPEDEE</sequence>
<reference evidence="1 2" key="1">
    <citation type="journal article" date="2021" name="Nat. Plants">
        <title>The Taxus genome provides insights into paclitaxel biosynthesis.</title>
        <authorList>
            <person name="Xiong X."/>
            <person name="Gou J."/>
            <person name="Liao Q."/>
            <person name="Li Y."/>
            <person name="Zhou Q."/>
            <person name="Bi G."/>
            <person name="Li C."/>
            <person name="Du R."/>
            <person name="Wang X."/>
            <person name="Sun T."/>
            <person name="Guo L."/>
            <person name="Liang H."/>
            <person name="Lu P."/>
            <person name="Wu Y."/>
            <person name="Zhang Z."/>
            <person name="Ro D.K."/>
            <person name="Shang Y."/>
            <person name="Huang S."/>
            <person name="Yan J."/>
        </authorList>
    </citation>
    <scope>NUCLEOTIDE SEQUENCE [LARGE SCALE GENOMIC DNA]</scope>
    <source>
        <strain evidence="1">Ta-2019</strain>
    </source>
</reference>
<dbReference type="EMBL" id="JAHRHJ020000010">
    <property type="protein sequence ID" value="KAH9298318.1"/>
    <property type="molecule type" value="Genomic_DNA"/>
</dbReference>
<feature type="non-terminal residue" evidence="1">
    <location>
        <position position="81"/>
    </location>
</feature>
<gene>
    <name evidence="1" type="ORF">KI387_030000</name>
</gene>
<proteinExistence type="predicted"/>
<keyword evidence="2" id="KW-1185">Reference proteome</keyword>